<evidence type="ECO:0000313" key="4">
    <source>
        <dbReference type="EMBL" id="THU94174.1"/>
    </source>
</evidence>
<keyword evidence="3" id="KW-0812">Transmembrane</keyword>
<dbReference type="Proteomes" id="UP000297245">
    <property type="component" value="Unassembled WGS sequence"/>
</dbReference>
<feature type="compositionally biased region" description="Low complexity" evidence="2">
    <location>
        <begin position="405"/>
        <end position="414"/>
    </location>
</feature>
<proteinExistence type="predicted"/>
<keyword evidence="1" id="KW-0175">Coiled coil</keyword>
<feature type="transmembrane region" description="Helical" evidence="3">
    <location>
        <begin position="330"/>
        <end position="353"/>
    </location>
</feature>
<accession>A0A4S8LX00</accession>
<dbReference type="AlphaFoldDB" id="A0A4S8LX00"/>
<evidence type="ECO:0000256" key="2">
    <source>
        <dbReference type="SAM" id="MobiDB-lite"/>
    </source>
</evidence>
<keyword evidence="3" id="KW-1133">Transmembrane helix</keyword>
<keyword evidence="5" id="KW-1185">Reference proteome</keyword>
<keyword evidence="3" id="KW-0472">Membrane</keyword>
<dbReference type="EMBL" id="ML179230">
    <property type="protein sequence ID" value="THU94174.1"/>
    <property type="molecule type" value="Genomic_DNA"/>
</dbReference>
<protein>
    <submittedName>
        <fullName evidence="4">Uncharacterized protein</fullName>
    </submittedName>
</protein>
<evidence type="ECO:0000313" key="5">
    <source>
        <dbReference type="Proteomes" id="UP000297245"/>
    </source>
</evidence>
<gene>
    <name evidence="4" type="ORF">K435DRAFT_756777</name>
</gene>
<feature type="region of interest" description="Disordered" evidence="2">
    <location>
        <begin position="394"/>
        <end position="421"/>
    </location>
</feature>
<sequence>MSTLAPVWLLLDDRLITFLPEGKWATIADSRWVGNSTTWDESGSLPSTYILVEFQGLSISFIGNTPSTSDSPTTFLASIDSGVPYNTSMPVAEVTQYYLQWYSTPVLSDGFHFVNLSTIVTDVDYAIVTAGESTPLSSDSIIIVDNDNSEIWYTGDWEQDESILNTKPNLPDGPALGNSTHRSGTPGSSFEFKFSGIRVGVWGVFQWQRSGSVKIDFTLDGATSSQEIVADKNPGFSEQRNYPFFQAEQLTPGNHTLIANITEATGSQVFAFDYILYTPDFTSLSKKPTFGRTSNPASPVSRVFPTGTETAGSMNSTIVSPDVGTKNVNVGAIAGGVVAGVTVCMALLTIFFLRRQRKMRGKVVPQPYRGSEAITIARDSSLIAENFVPSSISQPVSIKAHSHSKSTTTTRSNSLLQGSELNQGDLVSRSSHLTLESWSESPGSSRNEYTQNQIDELRRRIDFLAQENARAGVASPPDYS</sequence>
<dbReference type="Gene3D" id="2.60.120.260">
    <property type="entry name" value="Galactose-binding domain-like"/>
    <property type="match status" value="1"/>
</dbReference>
<name>A0A4S8LX00_DENBC</name>
<dbReference type="OrthoDB" id="2756615at2759"/>
<organism evidence="4 5">
    <name type="scientific">Dendrothele bispora (strain CBS 962.96)</name>
    <dbReference type="NCBI Taxonomy" id="1314807"/>
    <lineage>
        <taxon>Eukaryota</taxon>
        <taxon>Fungi</taxon>
        <taxon>Dikarya</taxon>
        <taxon>Basidiomycota</taxon>
        <taxon>Agaricomycotina</taxon>
        <taxon>Agaricomycetes</taxon>
        <taxon>Agaricomycetidae</taxon>
        <taxon>Agaricales</taxon>
        <taxon>Agaricales incertae sedis</taxon>
        <taxon>Dendrothele</taxon>
    </lineage>
</organism>
<reference evidence="4 5" key="1">
    <citation type="journal article" date="2019" name="Nat. Ecol. Evol.">
        <title>Megaphylogeny resolves global patterns of mushroom evolution.</title>
        <authorList>
            <person name="Varga T."/>
            <person name="Krizsan K."/>
            <person name="Foldi C."/>
            <person name="Dima B."/>
            <person name="Sanchez-Garcia M."/>
            <person name="Sanchez-Ramirez S."/>
            <person name="Szollosi G.J."/>
            <person name="Szarkandi J.G."/>
            <person name="Papp V."/>
            <person name="Albert L."/>
            <person name="Andreopoulos W."/>
            <person name="Angelini C."/>
            <person name="Antonin V."/>
            <person name="Barry K.W."/>
            <person name="Bougher N.L."/>
            <person name="Buchanan P."/>
            <person name="Buyck B."/>
            <person name="Bense V."/>
            <person name="Catcheside P."/>
            <person name="Chovatia M."/>
            <person name="Cooper J."/>
            <person name="Damon W."/>
            <person name="Desjardin D."/>
            <person name="Finy P."/>
            <person name="Geml J."/>
            <person name="Haridas S."/>
            <person name="Hughes K."/>
            <person name="Justo A."/>
            <person name="Karasinski D."/>
            <person name="Kautmanova I."/>
            <person name="Kiss B."/>
            <person name="Kocsube S."/>
            <person name="Kotiranta H."/>
            <person name="LaButti K.M."/>
            <person name="Lechner B.E."/>
            <person name="Liimatainen K."/>
            <person name="Lipzen A."/>
            <person name="Lukacs Z."/>
            <person name="Mihaltcheva S."/>
            <person name="Morgado L.N."/>
            <person name="Niskanen T."/>
            <person name="Noordeloos M.E."/>
            <person name="Ohm R.A."/>
            <person name="Ortiz-Santana B."/>
            <person name="Ovrebo C."/>
            <person name="Racz N."/>
            <person name="Riley R."/>
            <person name="Savchenko A."/>
            <person name="Shiryaev A."/>
            <person name="Soop K."/>
            <person name="Spirin V."/>
            <person name="Szebenyi C."/>
            <person name="Tomsovsky M."/>
            <person name="Tulloss R.E."/>
            <person name="Uehling J."/>
            <person name="Grigoriev I.V."/>
            <person name="Vagvolgyi C."/>
            <person name="Papp T."/>
            <person name="Martin F.M."/>
            <person name="Miettinen O."/>
            <person name="Hibbett D.S."/>
            <person name="Nagy L.G."/>
        </authorList>
    </citation>
    <scope>NUCLEOTIDE SEQUENCE [LARGE SCALE GENOMIC DNA]</scope>
    <source>
        <strain evidence="4 5">CBS 962.96</strain>
    </source>
</reference>
<feature type="coiled-coil region" evidence="1">
    <location>
        <begin position="447"/>
        <end position="474"/>
    </location>
</feature>
<evidence type="ECO:0000256" key="1">
    <source>
        <dbReference type="SAM" id="Coils"/>
    </source>
</evidence>
<evidence type="ECO:0000256" key="3">
    <source>
        <dbReference type="SAM" id="Phobius"/>
    </source>
</evidence>